<comment type="caution">
    <text evidence="1">The sequence shown here is derived from an EMBL/GenBank/DDBJ whole genome shotgun (WGS) entry which is preliminary data.</text>
</comment>
<evidence type="ECO:0000313" key="1">
    <source>
        <dbReference type="EMBL" id="KAL3085471.1"/>
    </source>
</evidence>
<protein>
    <submittedName>
        <fullName evidence="1">Uncharacterized protein</fullName>
    </submittedName>
</protein>
<dbReference type="AlphaFoldDB" id="A0ABD2J1R3"/>
<sequence>MSFYTVHCDQLPLRALFNQHGLFFQQCWHSPHYKYSEVLGGTYHIPHSRYPPHDVYKTPWLCHLHSTHLTPGEPDWGYQKDV</sequence>
<gene>
    <name evidence="1" type="ORF">niasHT_037870</name>
</gene>
<organism evidence="1 2">
    <name type="scientific">Heterodera trifolii</name>
    <dbReference type="NCBI Taxonomy" id="157864"/>
    <lineage>
        <taxon>Eukaryota</taxon>
        <taxon>Metazoa</taxon>
        <taxon>Ecdysozoa</taxon>
        <taxon>Nematoda</taxon>
        <taxon>Chromadorea</taxon>
        <taxon>Rhabditida</taxon>
        <taxon>Tylenchina</taxon>
        <taxon>Tylenchomorpha</taxon>
        <taxon>Tylenchoidea</taxon>
        <taxon>Heteroderidae</taxon>
        <taxon>Heteroderinae</taxon>
        <taxon>Heterodera</taxon>
    </lineage>
</organism>
<keyword evidence="2" id="KW-1185">Reference proteome</keyword>
<accession>A0ABD2J1R3</accession>
<reference evidence="1 2" key="1">
    <citation type="submission" date="2024-10" db="EMBL/GenBank/DDBJ databases">
        <authorList>
            <person name="Kim D."/>
        </authorList>
    </citation>
    <scope>NUCLEOTIDE SEQUENCE [LARGE SCALE GENOMIC DNA]</scope>
    <source>
        <strain evidence="1">BH-2024</strain>
    </source>
</reference>
<proteinExistence type="predicted"/>
<name>A0ABD2J1R3_9BILA</name>
<dbReference type="EMBL" id="JBICBT010001058">
    <property type="protein sequence ID" value="KAL3085471.1"/>
    <property type="molecule type" value="Genomic_DNA"/>
</dbReference>
<dbReference type="Proteomes" id="UP001620626">
    <property type="component" value="Unassembled WGS sequence"/>
</dbReference>
<evidence type="ECO:0000313" key="2">
    <source>
        <dbReference type="Proteomes" id="UP001620626"/>
    </source>
</evidence>